<dbReference type="InterPro" id="IPR020612">
    <property type="entry name" value="Methylthiotransferase_CS"/>
</dbReference>
<dbReference type="Gene3D" id="3.80.30.20">
    <property type="entry name" value="tm_1862 like domain"/>
    <property type="match status" value="1"/>
</dbReference>
<dbReference type="Pfam" id="PF04055">
    <property type="entry name" value="Radical_SAM"/>
    <property type="match status" value="1"/>
</dbReference>
<reference evidence="11 12" key="1">
    <citation type="submission" date="2017-09" db="EMBL/GenBank/DDBJ databases">
        <title>Depth-based differentiation of microbial function through sediment-hosted aquifers and enrichment of novel symbionts in the deep terrestrial subsurface.</title>
        <authorList>
            <person name="Probst A.J."/>
            <person name="Ladd B."/>
            <person name="Jarett J.K."/>
            <person name="Geller-Mcgrath D.E."/>
            <person name="Sieber C.M."/>
            <person name="Emerson J.B."/>
            <person name="Anantharaman K."/>
            <person name="Thomas B.C."/>
            <person name="Malmstrom R."/>
            <person name="Stieglmeier M."/>
            <person name="Klingl A."/>
            <person name="Woyke T."/>
            <person name="Ryan C.M."/>
            <person name="Banfield J.F."/>
        </authorList>
    </citation>
    <scope>NUCLEOTIDE SEQUENCE [LARGE SCALE GENOMIC DNA]</scope>
    <source>
        <strain evidence="11">CG12_big_fil_rev_8_21_14_0_65_43_15</strain>
    </source>
</reference>
<dbReference type="GO" id="GO:0051539">
    <property type="term" value="F:4 iron, 4 sulfur cluster binding"/>
    <property type="evidence" value="ECO:0007669"/>
    <property type="project" value="UniProtKB-KW"/>
</dbReference>
<dbReference type="CDD" id="cd01335">
    <property type="entry name" value="Radical_SAM"/>
    <property type="match status" value="1"/>
</dbReference>
<dbReference type="SUPFAM" id="SSF102114">
    <property type="entry name" value="Radical SAM enzymes"/>
    <property type="match status" value="1"/>
</dbReference>
<evidence type="ECO:0000256" key="8">
    <source>
        <dbReference type="ARBA" id="ARBA00023014"/>
    </source>
</evidence>
<comment type="cofactor">
    <cofactor evidence="1">
        <name>[4Fe-4S] cluster</name>
        <dbReference type="ChEBI" id="CHEBI:49883"/>
    </cofactor>
</comment>
<dbReference type="InterPro" id="IPR006638">
    <property type="entry name" value="Elp3/MiaA/NifB-like_rSAM"/>
</dbReference>
<dbReference type="AlphaFoldDB" id="A0A2J0LF17"/>
<dbReference type="PROSITE" id="PS51918">
    <property type="entry name" value="RADICAL_SAM"/>
    <property type="match status" value="1"/>
</dbReference>
<dbReference type="SFLD" id="SFLDG01082">
    <property type="entry name" value="B12-binding_domain_containing"/>
    <property type="match status" value="1"/>
</dbReference>
<evidence type="ECO:0000256" key="1">
    <source>
        <dbReference type="ARBA" id="ARBA00001966"/>
    </source>
</evidence>
<evidence type="ECO:0000256" key="2">
    <source>
        <dbReference type="ARBA" id="ARBA00022485"/>
    </source>
</evidence>
<dbReference type="InterPro" id="IPR023404">
    <property type="entry name" value="rSAM_horseshoe"/>
</dbReference>
<dbReference type="InterPro" id="IPR058240">
    <property type="entry name" value="rSAM_sf"/>
</dbReference>
<dbReference type="SMART" id="SM00729">
    <property type="entry name" value="Elp3"/>
    <property type="match status" value="1"/>
</dbReference>
<dbReference type="FunFam" id="3.80.30.20:FF:000001">
    <property type="entry name" value="tRNA-2-methylthio-N(6)-dimethylallyladenosine synthase 2"/>
    <property type="match status" value="1"/>
</dbReference>
<keyword evidence="7" id="KW-0408">Iron</keyword>
<keyword evidence="2" id="KW-0004">4Fe-4S</keyword>
<dbReference type="PROSITE" id="PS01278">
    <property type="entry name" value="MTTASE_RADICAL"/>
    <property type="match status" value="1"/>
</dbReference>
<dbReference type="GO" id="GO:0046872">
    <property type="term" value="F:metal ion binding"/>
    <property type="evidence" value="ECO:0007669"/>
    <property type="project" value="UniProtKB-KW"/>
</dbReference>
<dbReference type="Gene3D" id="3.40.50.12160">
    <property type="entry name" value="Methylthiotransferase, N-terminal domain"/>
    <property type="match status" value="1"/>
</dbReference>
<proteinExistence type="predicted"/>
<evidence type="ECO:0000256" key="6">
    <source>
        <dbReference type="ARBA" id="ARBA00022723"/>
    </source>
</evidence>
<dbReference type="SFLD" id="SFLDG01061">
    <property type="entry name" value="methylthiotransferase"/>
    <property type="match status" value="1"/>
</dbReference>
<evidence type="ECO:0000313" key="12">
    <source>
        <dbReference type="Proteomes" id="UP000231267"/>
    </source>
</evidence>
<evidence type="ECO:0000256" key="4">
    <source>
        <dbReference type="ARBA" id="ARBA00022679"/>
    </source>
</evidence>
<dbReference type="InterPro" id="IPR005839">
    <property type="entry name" value="Methylthiotransferase"/>
</dbReference>
<dbReference type="PROSITE" id="PS51449">
    <property type="entry name" value="MTTASE_N"/>
    <property type="match status" value="1"/>
</dbReference>
<comment type="caution">
    <text evidence="11">The sequence shown here is derived from an EMBL/GenBank/DDBJ whole genome shotgun (WGS) entry which is preliminary data.</text>
</comment>
<dbReference type="Pfam" id="PF00919">
    <property type="entry name" value="UPF0004"/>
    <property type="match status" value="1"/>
</dbReference>
<dbReference type="EMBL" id="PFGP01000074">
    <property type="protein sequence ID" value="PIW66465.1"/>
    <property type="molecule type" value="Genomic_DNA"/>
</dbReference>
<dbReference type="InterPro" id="IPR007197">
    <property type="entry name" value="rSAM"/>
</dbReference>
<dbReference type="Proteomes" id="UP000231267">
    <property type="component" value="Unassembled WGS sequence"/>
</dbReference>
<evidence type="ECO:0000259" key="10">
    <source>
        <dbReference type="PROSITE" id="PS51918"/>
    </source>
</evidence>
<gene>
    <name evidence="11" type="ORF">COW11_03235</name>
</gene>
<evidence type="ECO:0000259" key="9">
    <source>
        <dbReference type="PROSITE" id="PS51449"/>
    </source>
</evidence>
<name>A0A2J0LF17_9BACT</name>
<dbReference type="PANTHER" id="PTHR11918:SF45">
    <property type="entry name" value="THREONYLCARBAMOYLADENOSINE TRNA METHYLTHIOTRANSFERASE"/>
    <property type="match status" value="1"/>
</dbReference>
<evidence type="ECO:0000313" key="11">
    <source>
        <dbReference type="EMBL" id="PIW66465.1"/>
    </source>
</evidence>
<dbReference type="PANTHER" id="PTHR11918">
    <property type="entry name" value="RADICAL SAM PROTEINS"/>
    <property type="match status" value="1"/>
</dbReference>
<dbReference type="NCBIfam" id="TIGR00089">
    <property type="entry name" value="MiaB/RimO family radical SAM methylthiotransferase"/>
    <property type="match status" value="1"/>
</dbReference>
<keyword evidence="8" id="KW-0411">Iron-sulfur</keyword>
<sequence>MTTYKIYDLGCKVNQYESQIIRQQFASMGFSQANGNPADIYIINTCTVTSSADSDSRSLLRKAMRLNPGSRIIVTGCYVEKDADIIKRICPDAEILKKGELISSSCGLSGFTGHNRAFVKIQDGCDNFCSYCKVPMVRGAARNRDESEILNEAGRLAKAGFKEIVLCGICLGAYSDIVKLLDKIESVKGIARIRLSSIEPLNVSESLIKKIKSSEKICRHLHIPLQSGDDKILKRMNRKYTAGEFVDLIKRIRASIPEIAISTDVLLGFPSETDKEFKNTLNTIKAVKPMRIHAFGYSPRKGTAAFNMPGEPEAKEKSRRVKAVIDLAGELAESYANKFKDKTVSVLVETSRDKKTRMLTGYTDTYIKVLFDGADCLINKIVNVRINMISRSYVTGAINGN</sequence>
<accession>A0A2J0LF17</accession>
<feature type="domain" description="MTTase N-terminal" evidence="9">
    <location>
        <begin position="2"/>
        <end position="107"/>
    </location>
</feature>
<dbReference type="InterPro" id="IPR038135">
    <property type="entry name" value="Methylthiotransferase_N_sf"/>
</dbReference>
<keyword evidence="3" id="KW-0963">Cytoplasm</keyword>
<keyword evidence="4" id="KW-0808">Transferase</keyword>
<keyword evidence="6" id="KW-0479">Metal-binding</keyword>
<feature type="domain" description="Radical SAM core" evidence="10">
    <location>
        <begin position="111"/>
        <end position="336"/>
    </location>
</feature>
<dbReference type="InterPro" id="IPR013848">
    <property type="entry name" value="Methylthiotransferase_N"/>
</dbReference>
<dbReference type="SFLD" id="SFLDS00029">
    <property type="entry name" value="Radical_SAM"/>
    <property type="match status" value="1"/>
</dbReference>
<evidence type="ECO:0000256" key="7">
    <source>
        <dbReference type="ARBA" id="ARBA00023004"/>
    </source>
</evidence>
<organism evidence="11 12">
    <name type="scientific">Candidatus Taenaricola geysiri</name>
    <dbReference type="NCBI Taxonomy" id="1974752"/>
    <lineage>
        <taxon>Bacteria</taxon>
        <taxon>Pseudomonadati</taxon>
        <taxon>Candidatus Omnitrophota</taxon>
        <taxon>Candidatus Taenaricola</taxon>
    </lineage>
</organism>
<dbReference type="GO" id="GO:0035598">
    <property type="term" value="F:tRNA (N(6)-L-threonylcarbamoyladenosine(37)-C(2))-methylthiotransferase activity"/>
    <property type="evidence" value="ECO:0007669"/>
    <property type="project" value="TreeGrafter"/>
</dbReference>
<evidence type="ECO:0000256" key="5">
    <source>
        <dbReference type="ARBA" id="ARBA00022691"/>
    </source>
</evidence>
<protein>
    <submittedName>
        <fullName evidence="11">Uncharacterized protein</fullName>
    </submittedName>
</protein>
<keyword evidence="5" id="KW-0949">S-adenosyl-L-methionine</keyword>
<evidence type="ECO:0000256" key="3">
    <source>
        <dbReference type="ARBA" id="ARBA00022490"/>
    </source>
</evidence>